<name>A0AAV1ZV20_9ARAC</name>
<reference evidence="1 2" key="1">
    <citation type="submission" date="2024-04" db="EMBL/GenBank/DDBJ databases">
        <authorList>
            <person name="Rising A."/>
            <person name="Reimegard J."/>
            <person name="Sonavane S."/>
            <person name="Akerstrom W."/>
            <person name="Nylinder S."/>
            <person name="Hedman E."/>
            <person name="Kallberg Y."/>
        </authorList>
    </citation>
    <scope>NUCLEOTIDE SEQUENCE [LARGE SCALE GENOMIC DNA]</scope>
</reference>
<evidence type="ECO:0000313" key="2">
    <source>
        <dbReference type="Proteomes" id="UP001497382"/>
    </source>
</evidence>
<accession>A0AAV1ZV20</accession>
<proteinExistence type="predicted"/>
<dbReference type="Proteomes" id="UP001497382">
    <property type="component" value="Unassembled WGS sequence"/>
</dbReference>
<comment type="caution">
    <text evidence="1">The sequence shown here is derived from an EMBL/GenBank/DDBJ whole genome shotgun (WGS) entry which is preliminary data.</text>
</comment>
<evidence type="ECO:0000313" key="1">
    <source>
        <dbReference type="EMBL" id="CAL1274285.1"/>
    </source>
</evidence>
<dbReference type="EMBL" id="CAXIEN010000076">
    <property type="protein sequence ID" value="CAL1274285.1"/>
    <property type="molecule type" value="Genomic_DNA"/>
</dbReference>
<dbReference type="AlphaFoldDB" id="A0AAV1ZV20"/>
<sequence>MIVIGVEFFDWTAASMGRSDALINLSRLQQFVVLRNTSPNDLLKALTVSGSKCPAFVLVQSKNQVCQFSIFLHTRSAVLALQSWSTLSPDWLRRLVTRRGNTSRFPMRCSSG</sequence>
<gene>
    <name evidence="1" type="ORF">LARSCL_LOCUS7382</name>
</gene>
<keyword evidence="2" id="KW-1185">Reference proteome</keyword>
<organism evidence="1 2">
    <name type="scientific">Larinioides sclopetarius</name>
    <dbReference type="NCBI Taxonomy" id="280406"/>
    <lineage>
        <taxon>Eukaryota</taxon>
        <taxon>Metazoa</taxon>
        <taxon>Ecdysozoa</taxon>
        <taxon>Arthropoda</taxon>
        <taxon>Chelicerata</taxon>
        <taxon>Arachnida</taxon>
        <taxon>Araneae</taxon>
        <taxon>Araneomorphae</taxon>
        <taxon>Entelegynae</taxon>
        <taxon>Araneoidea</taxon>
        <taxon>Araneidae</taxon>
        <taxon>Larinioides</taxon>
    </lineage>
</organism>
<protein>
    <submittedName>
        <fullName evidence="1">Uncharacterized protein</fullName>
    </submittedName>
</protein>